<dbReference type="InterPro" id="IPR024163">
    <property type="entry name" value="Aerotolerance_reg_N"/>
</dbReference>
<gene>
    <name evidence="7" type="ORF">H8E41_06625</name>
</gene>
<dbReference type="PROSITE" id="PS50234">
    <property type="entry name" value="VWFA"/>
    <property type="match status" value="1"/>
</dbReference>
<accession>A0A8J6NEZ7</accession>
<dbReference type="AlphaFoldDB" id="A0A8J6NEZ7"/>
<evidence type="ECO:0000313" key="8">
    <source>
        <dbReference type="Proteomes" id="UP000614424"/>
    </source>
</evidence>
<dbReference type="PANTHER" id="PTHR22550:SF5">
    <property type="entry name" value="LEUCINE ZIPPER PROTEIN 4"/>
    <property type="match status" value="1"/>
</dbReference>
<evidence type="ECO:0000256" key="2">
    <source>
        <dbReference type="ARBA" id="ARBA00022692"/>
    </source>
</evidence>
<evidence type="ECO:0000259" key="6">
    <source>
        <dbReference type="PROSITE" id="PS50234"/>
    </source>
</evidence>
<dbReference type="InterPro" id="IPR050768">
    <property type="entry name" value="UPF0353/GerABKA_families"/>
</dbReference>
<evidence type="ECO:0000256" key="3">
    <source>
        <dbReference type="ARBA" id="ARBA00022989"/>
    </source>
</evidence>
<dbReference type="Proteomes" id="UP000614424">
    <property type="component" value="Unassembled WGS sequence"/>
</dbReference>
<name>A0A8J6NEZ7_9BACT</name>
<dbReference type="SMART" id="SM00327">
    <property type="entry name" value="VWA"/>
    <property type="match status" value="1"/>
</dbReference>
<evidence type="ECO:0000256" key="4">
    <source>
        <dbReference type="ARBA" id="ARBA00023136"/>
    </source>
</evidence>
<dbReference type="InterPro" id="IPR011933">
    <property type="entry name" value="Double_TM_dom"/>
</dbReference>
<proteinExistence type="predicted"/>
<feature type="transmembrane region" description="Helical" evidence="5">
    <location>
        <begin position="326"/>
        <end position="349"/>
    </location>
</feature>
<dbReference type="InterPro" id="IPR002035">
    <property type="entry name" value="VWF_A"/>
</dbReference>
<dbReference type="EMBL" id="JACNJZ010000093">
    <property type="protein sequence ID" value="MBC8317563.1"/>
    <property type="molecule type" value="Genomic_DNA"/>
</dbReference>
<dbReference type="NCBIfam" id="TIGR02226">
    <property type="entry name" value="two_anch"/>
    <property type="match status" value="1"/>
</dbReference>
<feature type="transmembrane region" description="Helical" evidence="5">
    <location>
        <begin position="6"/>
        <end position="23"/>
    </location>
</feature>
<keyword evidence="1" id="KW-1003">Cell membrane</keyword>
<dbReference type="Pfam" id="PF00092">
    <property type="entry name" value="VWA"/>
    <property type="match status" value="1"/>
</dbReference>
<keyword evidence="2 5" id="KW-0812">Transmembrane</keyword>
<keyword evidence="3 5" id="KW-1133">Transmembrane helix</keyword>
<evidence type="ECO:0000256" key="5">
    <source>
        <dbReference type="SAM" id="Phobius"/>
    </source>
</evidence>
<evidence type="ECO:0000256" key="1">
    <source>
        <dbReference type="ARBA" id="ARBA00022475"/>
    </source>
</evidence>
<dbReference type="PANTHER" id="PTHR22550">
    <property type="entry name" value="SPORE GERMINATION PROTEIN"/>
    <property type="match status" value="1"/>
</dbReference>
<dbReference type="Pfam" id="PF07584">
    <property type="entry name" value="BatA"/>
    <property type="match status" value="1"/>
</dbReference>
<evidence type="ECO:0000313" key="7">
    <source>
        <dbReference type="EMBL" id="MBC8317563.1"/>
    </source>
</evidence>
<feature type="transmembrane region" description="Helical" evidence="5">
    <location>
        <begin position="52"/>
        <end position="70"/>
    </location>
</feature>
<dbReference type="SUPFAM" id="SSF53300">
    <property type="entry name" value="vWA-like"/>
    <property type="match status" value="1"/>
</dbReference>
<dbReference type="InterPro" id="IPR036465">
    <property type="entry name" value="vWFA_dom_sf"/>
</dbReference>
<sequence>MRFAFPWAFLALILIIPFVSLQLRRNRRSTVRYSSIALFAHTGTSLRQRLHYLPLALRVLALILLTVGLARPQQGLEKIQDVSHGIAIEAVVDRSSSMGETMNFDGTETNRLEVVKKIFSEFISGNNDDLTGRPNDLIGVVSFARFAETACPLTLAHEAVDDLVQNISLVDRRDEDGTSIGDGLGLAVARLEKVEEALARMQQENPSDRHYQIKSKIIILLTDGAHNRGTLTPSDAAELAKSRGIKIYTVGIGSENGPGGLGGFFSRIQRAGRGVDQKTLAMLAEETGGVFRMASNADSLRAIYGEIDQLEKSEIESIRFIDYREFFVPFIQAALALLLLEFLLSSTLFRKVP</sequence>
<organism evidence="7 8">
    <name type="scientific">Candidatus Desulfobia pelagia</name>
    <dbReference type="NCBI Taxonomy" id="2841692"/>
    <lineage>
        <taxon>Bacteria</taxon>
        <taxon>Pseudomonadati</taxon>
        <taxon>Thermodesulfobacteriota</taxon>
        <taxon>Desulfobulbia</taxon>
        <taxon>Desulfobulbales</taxon>
        <taxon>Desulfobulbaceae</taxon>
        <taxon>Candidatus Desulfobia</taxon>
    </lineage>
</organism>
<dbReference type="Gene3D" id="3.40.50.410">
    <property type="entry name" value="von Willebrand factor, type A domain"/>
    <property type="match status" value="1"/>
</dbReference>
<feature type="domain" description="VWFA" evidence="6">
    <location>
        <begin position="87"/>
        <end position="307"/>
    </location>
</feature>
<protein>
    <submittedName>
        <fullName evidence="7">VWA domain-containing protein</fullName>
    </submittedName>
</protein>
<reference evidence="7 8" key="1">
    <citation type="submission" date="2020-08" db="EMBL/GenBank/DDBJ databases">
        <title>Bridging the membrane lipid divide: bacteria of the FCB group superphylum have the potential to synthesize archaeal ether lipids.</title>
        <authorList>
            <person name="Villanueva L."/>
            <person name="Von Meijenfeldt F.A.B."/>
            <person name="Westbye A.B."/>
            <person name="Yadav S."/>
            <person name="Hopmans E.C."/>
            <person name="Dutilh B.E."/>
            <person name="Sinninghe Damste J.S."/>
        </authorList>
    </citation>
    <scope>NUCLEOTIDE SEQUENCE [LARGE SCALE GENOMIC DNA]</scope>
    <source>
        <strain evidence="7">NIOZ-UU47</strain>
    </source>
</reference>
<keyword evidence="4 5" id="KW-0472">Membrane</keyword>
<comment type="caution">
    <text evidence="7">The sequence shown here is derived from an EMBL/GenBank/DDBJ whole genome shotgun (WGS) entry which is preliminary data.</text>
</comment>